<dbReference type="AlphaFoldDB" id="A0A974P2L7"/>
<accession>A0A974P2L7</accession>
<sequence>MKDLVAALIGVVVIVMVARDLVMGFRNGRMAILATGAPKADRVANEPLSCLHGLQRLPAHSDGLRVVQSDA</sequence>
<proteinExistence type="predicted"/>
<protein>
    <submittedName>
        <fullName evidence="1">Uncharacterized protein</fullName>
    </submittedName>
</protein>
<organism evidence="1">
    <name type="scientific">Phenylobacterium glaciei</name>
    <dbReference type="NCBI Taxonomy" id="2803784"/>
    <lineage>
        <taxon>Bacteria</taxon>
        <taxon>Pseudomonadati</taxon>
        <taxon>Pseudomonadota</taxon>
        <taxon>Alphaproteobacteria</taxon>
        <taxon>Caulobacterales</taxon>
        <taxon>Caulobacteraceae</taxon>
        <taxon>Phenylobacterium</taxon>
    </lineage>
</organism>
<name>A0A974P2L7_9CAUL</name>
<dbReference type="EMBL" id="CP068570">
    <property type="protein sequence ID" value="QQZ49777.1"/>
    <property type="molecule type" value="Genomic_DNA"/>
</dbReference>
<reference evidence="1" key="1">
    <citation type="submission" date="2021-01" db="EMBL/GenBank/DDBJ databases">
        <title>Genome sequence of Phenylobacterium sp. 20VBR1 isolated from a valley glaceir, Ny-Alesund, Svalbard.</title>
        <authorList>
            <person name="Thomas F.A."/>
            <person name="Krishnan K.P."/>
            <person name="Sinha R.K."/>
        </authorList>
    </citation>
    <scope>NUCLEOTIDE SEQUENCE</scope>
    <source>
        <strain evidence="1">20VBR1</strain>
    </source>
</reference>
<evidence type="ECO:0000313" key="1">
    <source>
        <dbReference type="EMBL" id="QQZ49777.1"/>
    </source>
</evidence>
<gene>
    <name evidence="1" type="ORF">JKL49_23680</name>
</gene>